<dbReference type="Proteomes" id="UP000181942">
    <property type="component" value="Unassembled WGS sequence"/>
</dbReference>
<proteinExistence type="predicted"/>
<gene>
    <name evidence="1" type="ORF">SAMN02787118_1553</name>
</gene>
<dbReference type="AlphaFoldDB" id="A0A1I2XYZ4"/>
<dbReference type="EMBL" id="FONR01000055">
    <property type="protein sequence ID" value="SFH18728.1"/>
    <property type="molecule type" value="Genomic_DNA"/>
</dbReference>
<protein>
    <submittedName>
        <fullName evidence="1">DNA polymerase-3 subunit alpha</fullName>
    </submittedName>
</protein>
<sequence>MVAAALVEDSVISVRGRVNDRDGAISIFGQELQVLDVTSAERDGAAPVQLRLPYHRINELCINELKRIMGAHPGQNPVQLTVRGPQKTIVYQLPSLVNAATIASDIKGSFGPEAWQGVA</sequence>
<name>A0A1I2XYZ4_9ACTN</name>
<reference evidence="1 2" key="1">
    <citation type="submission" date="2016-10" db="EMBL/GenBank/DDBJ databases">
        <authorList>
            <person name="de Groot N.N."/>
        </authorList>
    </citation>
    <scope>NUCLEOTIDE SEQUENCE [LARGE SCALE GENOMIC DNA]</scope>
    <source>
        <strain evidence="1 2">OK461</strain>
    </source>
</reference>
<evidence type="ECO:0000313" key="1">
    <source>
        <dbReference type="EMBL" id="SFH18728.1"/>
    </source>
</evidence>
<organism evidence="1 2">
    <name type="scientific">Streptomyces mirabilis</name>
    <dbReference type="NCBI Taxonomy" id="68239"/>
    <lineage>
        <taxon>Bacteria</taxon>
        <taxon>Bacillati</taxon>
        <taxon>Actinomycetota</taxon>
        <taxon>Actinomycetes</taxon>
        <taxon>Kitasatosporales</taxon>
        <taxon>Streptomycetaceae</taxon>
        <taxon>Streptomyces</taxon>
    </lineage>
</organism>
<accession>A0A1I2XYZ4</accession>
<evidence type="ECO:0000313" key="2">
    <source>
        <dbReference type="Proteomes" id="UP000181942"/>
    </source>
</evidence>